<dbReference type="EMBL" id="QTSX02006498">
    <property type="protein sequence ID" value="KAJ9053673.1"/>
    <property type="molecule type" value="Genomic_DNA"/>
</dbReference>
<proteinExistence type="predicted"/>
<name>A0ACC2RUA8_9FUNG</name>
<evidence type="ECO:0000313" key="2">
    <source>
        <dbReference type="Proteomes" id="UP001165960"/>
    </source>
</evidence>
<comment type="caution">
    <text evidence="1">The sequence shown here is derived from an EMBL/GenBank/DDBJ whole genome shotgun (WGS) entry which is preliminary data.</text>
</comment>
<dbReference type="Proteomes" id="UP001165960">
    <property type="component" value="Unassembled WGS sequence"/>
</dbReference>
<sequence>MSLPNGWRDYKVGQDVPPGLGIYNNFLLPIDQYNTLKTRRLFPTTPAITAPMQPEIPNIVFQPLCTAEIGAFAGLRHENASLWINSTNVRKPVVGRGIGRLRVRRGQAGR</sequence>
<gene>
    <name evidence="1" type="ORF">DSO57_1021956</name>
</gene>
<reference evidence="1" key="1">
    <citation type="submission" date="2022-04" db="EMBL/GenBank/DDBJ databases">
        <title>Genome of the entomopathogenic fungus Entomophthora muscae.</title>
        <authorList>
            <person name="Elya C."/>
            <person name="Lovett B.R."/>
            <person name="Lee E."/>
            <person name="Macias A.M."/>
            <person name="Hajek A.E."/>
            <person name="De Bivort B.L."/>
            <person name="Kasson M.T."/>
            <person name="De Fine Licht H.H."/>
            <person name="Stajich J.E."/>
        </authorList>
    </citation>
    <scope>NUCLEOTIDE SEQUENCE</scope>
    <source>
        <strain evidence="1">Berkeley</strain>
    </source>
</reference>
<evidence type="ECO:0000313" key="1">
    <source>
        <dbReference type="EMBL" id="KAJ9053673.1"/>
    </source>
</evidence>
<accession>A0ACC2RUA8</accession>
<keyword evidence="2" id="KW-1185">Reference proteome</keyword>
<protein>
    <submittedName>
        <fullName evidence="1">Uncharacterized protein</fullName>
    </submittedName>
</protein>
<organism evidence="1 2">
    <name type="scientific">Entomophthora muscae</name>
    <dbReference type="NCBI Taxonomy" id="34485"/>
    <lineage>
        <taxon>Eukaryota</taxon>
        <taxon>Fungi</taxon>
        <taxon>Fungi incertae sedis</taxon>
        <taxon>Zoopagomycota</taxon>
        <taxon>Entomophthoromycotina</taxon>
        <taxon>Entomophthoromycetes</taxon>
        <taxon>Entomophthorales</taxon>
        <taxon>Entomophthoraceae</taxon>
        <taxon>Entomophthora</taxon>
    </lineage>
</organism>